<gene>
    <name evidence="2" type="ORF">SAMN05216180_0334</name>
</gene>
<organism evidence="2 3">
    <name type="scientific">Hydrogenoanaerobacterium saccharovorans</name>
    <dbReference type="NCBI Taxonomy" id="474960"/>
    <lineage>
        <taxon>Bacteria</taxon>
        <taxon>Bacillati</taxon>
        <taxon>Bacillota</taxon>
        <taxon>Clostridia</taxon>
        <taxon>Eubacteriales</taxon>
        <taxon>Oscillospiraceae</taxon>
        <taxon>Hydrogenoanaerobacterium</taxon>
    </lineage>
</organism>
<protein>
    <submittedName>
        <fullName evidence="2">Vitamin B12 dependent methionine synthase, activation domain</fullName>
    </submittedName>
</protein>
<name>A0A1H7YZ47_9FIRM</name>
<dbReference type="GO" id="GO:0008705">
    <property type="term" value="F:methionine synthase activity"/>
    <property type="evidence" value="ECO:0007669"/>
    <property type="project" value="InterPro"/>
</dbReference>
<dbReference type="OrthoDB" id="9816190at2"/>
<evidence type="ECO:0000259" key="1">
    <source>
        <dbReference type="Pfam" id="PF02965"/>
    </source>
</evidence>
<dbReference type="RefSeq" id="WP_092751003.1">
    <property type="nucleotide sequence ID" value="NZ_FOCG01000001.1"/>
</dbReference>
<dbReference type="Gene3D" id="3.40.109.40">
    <property type="match status" value="1"/>
</dbReference>
<dbReference type="Pfam" id="PF02965">
    <property type="entry name" value="Met_synt_B12"/>
    <property type="match status" value="1"/>
</dbReference>
<dbReference type="STRING" id="474960.SAMN05216180_0334"/>
<evidence type="ECO:0000313" key="3">
    <source>
        <dbReference type="Proteomes" id="UP000199158"/>
    </source>
</evidence>
<keyword evidence="3" id="KW-1185">Reference proteome</keyword>
<dbReference type="InterPro" id="IPR037010">
    <property type="entry name" value="VitB12-dep_Met_synth_activ_sf"/>
</dbReference>
<dbReference type="EMBL" id="FOCG01000001">
    <property type="protein sequence ID" value="SEM51181.1"/>
    <property type="molecule type" value="Genomic_DNA"/>
</dbReference>
<dbReference type="Proteomes" id="UP000199158">
    <property type="component" value="Unassembled WGS sequence"/>
</dbReference>
<feature type="domain" description="AdoMet activation" evidence="1">
    <location>
        <begin position="131"/>
        <end position="192"/>
    </location>
</feature>
<dbReference type="AlphaFoldDB" id="A0A1H7YZ47"/>
<dbReference type="InterPro" id="IPR004223">
    <property type="entry name" value="VitB12-dep_Met_synth_activ_dom"/>
</dbReference>
<proteinExistence type="predicted"/>
<dbReference type="PIRSF" id="PIRSF037984">
    <property type="entry name" value="Met_synth_TM0269_prd"/>
    <property type="match status" value="1"/>
</dbReference>
<dbReference type="InterPro" id="IPR017342">
    <property type="entry name" value="S-AdoMet-dep_Met_synth_prd"/>
</dbReference>
<sequence>MNFVLDSIPADEVLRYLGCKKQNDDIRALVEICSAELLAAVAPRRLYRVFDITPAVDGNGIALANCDFVLPGNDISALLKDCKHAVLFCVTLSSGIDNLLRRAQLTDMSRGVVLDSCASTAVEVLCNHVEAEIKQLFSGCYFTTRYSPGYGDLPLTIQKDFVQLLDAPRKIGVCVTESSILTPRKSVTAVIGISEHPIKQHKQSCETCNMREECAYRKREEYCGL</sequence>
<dbReference type="SUPFAM" id="SSF56507">
    <property type="entry name" value="Methionine synthase activation domain-like"/>
    <property type="match status" value="1"/>
</dbReference>
<evidence type="ECO:0000313" key="2">
    <source>
        <dbReference type="EMBL" id="SEM51181.1"/>
    </source>
</evidence>
<accession>A0A1H7YZ47</accession>
<reference evidence="2 3" key="1">
    <citation type="submission" date="2016-10" db="EMBL/GenBank/DDBJ databases">
        <authorList>
            <person name="de Groot N.N."/>
        </authorList>
    </citation>
    <scope>NUCLEOTIDE SEQUENCE [LARGE SCALE GENOMIC DNA]</scope>
    <source>
        <strain evidence="2 3">CGMCC 1.5070</strain>
    </source>
</reference>